<dbReference type="Proteomes" id="UP001162972">
    <property type="component" value="Chromosome 13"/>
</dbReference>
<comment type="caution">
    <text evidence="9">The sequence shown here is derived from an EMBL/GenBank/DDBJ whole genome shotgun (WGS) entry which is preliminary data.</text>
</comment>
<evidence type="ECO:0000256" key="2">
    <source>
        <dbReference type="ARBA" id="ARBA00010401"/>
    </source>
</evidence>
<dbReference type="PANTHER" id="PTHR43511">
    <property type="match status" value="1"/>
</dbReference>
<evidence type="ECO:0000313" key="10">
    <source>
        <dbReference type="Proteomes" id="UP001162972"/>
    </source>
</evidence>
<dbReference type="SUPFAM" id="SSF53448">
    <property type="entry name" value="Nucleotide-diphospho-sugar transferases"/>
    <property type="match status" value="1"/>
</dbReference>
<organism evidence="9 10">
    <name type="scientific">Salix udensis</name>
    <dbReference type="NCBI Taxonomy" id="889485"/>
    <lineage>
        <taxon>Eukaryota</taxon>
        <taxon>Viridiplantae</taxon>
        <taxon>Streptophyta</taxon>
        <taxon>Embryophyta</taxon>
        <taxon>Tracheophyta</taxon>
        <taxon>Spermatophyta</taxon>
        <taxon>Magnoliopsida</taxon>
        <taxon>eudicotyledons</taxon>
        <taxon>Gunneridae</taxon>
        <taxon>Pentapetalae</taxon>
        <taxon>rosids</taxon>
        <taxon>fabids</taxon>
        <taxon>Malpighiales</taxon>
        <taxon>Salicaceae</taxon>
        <taxon>Saliceae</taxon>
        <taxon>Salix</taxon>
    </lineage>
</organism>
<comment type="similarity">
    <text evidence="1">Belongs to the universal ribosomal protein uS2 family.</text>
</comment>
<dbReference type="EMBL" id="JAPFFJ010000002">
    <property type="protein sequence ID" value="KAJ6433959.1"/>
    <property type="molecule type" value="Genomic_DNA"/>
</dbReference>
<dbReference type="GO" id="GO:0006412">
    <property type="term" value="P:translation"/>
    <property type="evidence" value="ECO:0007669"/>
    <property type="project" value="InterPro"/>
</dbReference>
<dbReference type="InterPro" id="IPR001865">
    <property type="entry name" value="Ribosomal_uS2"/>
</dbReference>
<evidence type="ECO:0000256" key="7">
    <source>
        <dbReference type="ARBA" id="ARBA00023274"/>
    </source>
</evidence>
<dbReference type="AlphaFoldDB" id="A0AAD6L295"/>
<dbReference type="Gene3D" id="2.160.10.10">
    <property type="entry name" value="Hexapeptide repeat proteins"/>
    <property type="match status" value="1"/>
</dbReference>
<dbReference type="InterPro" id="IPR018130">
    <property type="entry name" value="Ribosomal_uS2_CS"/>
</dbReference>
<dbReference type="SUPFAM" id="SSF52313">
    <property type="entry name" value="Ribosomal protein S2"/>
    <property type="match status" value="1"/>
</dbReference>
<proteinExistence type="inferred from homology"/>
<protein>
    <recommendedName>
        <fullName evidence="3">UTP--glucose-1-phosphate uridylyltransferase</fullName>
        <ecNumber evidence="3">2.7.7.9</ecNumber>
    </recommendedName>
</protein>
<accession>A0AAD6L295</accession>
<dbReference type="EC" id="2.7.7.9" evidence="3"/>
<evidence type="ECO:0000313" key="9">
    <source>
        <dbReference type="EMBL" id="KAJ6433959.1"/>
    </source>
</evidence>
<comment type="similarity">
    <text evidence="2">Belongs to the UDPGP type 1 family.</text>
</comment>
<gene>
    <name evidence="9" type="ORF">OIU84_017634</name>
</gene>
<keyword evidence="10" id="KW-1185">Reference proteome</keyword>
<dbReference type="InterPro" id="IPR023591">
    <property type="entry name" value="Ribosomal_uS2_flav_dom_sf"/>
</dbReference>
<dbReference type="InterPro" id="IPR002618">
    <property type="entry name" value="UDPGP_fam"/>
</dbReference>
<dbReference type="Gene3D" id="3.90.550.10">
    <property type="entry name" value="Spore Coat Polysaccharide Biosynthesis Protein SpsA, Chain A"/>
    <property type="match status" value="1"/>
</dbReference>
<keyword evidence="5" id="KW-0548">Nucleotidyltransferase</keyword>
<evidence type="ECO:0000256" key="1">
    <source>
        <dbReference type="ARBA" id="ARBA00006242"/>
    </source>
</evidence>
<comment type="catalytic activity">
    <reaction evidence="8">
        <text>alpha-D-glucose 1-phosphate + UTP + H(+) = UDP-alpha-D-glucose + diphosphate</text>
        <dbReference type="Rhea" id="RHEA:19889"/>
        <dbReference type="ChEBI" id="CHEBI:15378"/>
        <dbReference type="ChEBI" id="CHEBI:33019"/>
        <dbReference type="ChEBI" id="CHEBI:46398"/>
        <dbReference type="ChEBI" id="CHEBI:58601"/>
        <dbReference type="ChEBI" id="CHEBI:58885"/>
        <dbReference type="EC" id="2.7.7.9"/>
    </reaction>
</comment>
<dbReference type="PROSITE" id="PS00962">
    <property type="entry name" value="RIBOSOMAL_S2_1"/>
    <property type="match status" value="1"/>
</dbReference>
<dbReference type="GO" id="GO:0003983">
    <property type="term" value="F:UTP:glucose-1-phosphate uridylyltransferase activity"/>
    <property type="evidence" value="ECO:0007669"/>
    <property type="project" value="UniProtKB-EC"/>
</dbReference>
<evidence type="ECO:0000256" key="5">
    <source>
        <dbReference type="ARBA" id="ARBA00022695"/>
    </source>
</evidence>
<dbReference type="FunFam" id="2.160.10.10:FF:000001">
    <property type="entry name" value="UTP--glucose-1-phosphate uridylyltransferase"/>
    <property type="match status" value="1"/>
</dbReference>
<name>A0AAD6L295_9ROSI</name>
<dbReference type="GO" id="GO:0003735">
    <property type="term" value="F:structural constituent of ribosome"/>
    <property type="evidence" value="ECO:0007669"/>
    <property type="project" value="InterPro"/>
</dbReference>
<dbReference type="GO" id="GO:0006011">
    <property type="term" value="P:UDP-alpha-D-glucose metabolic process"/>
    <property type="evidence" value="ECO:0007669"/>
    <property type="project" value="InterPro"/>
</dbReference>
<evidence type="ECO:0000256" key="8">
    <source>
        <dbReference type="ARBA" id="ARBA00048128"/>
    </source>
</evidence>
<dbReference type="InterPro" id="IPR016267">
    <property type="entry name" value="UDPGP_trans"/>
</dbReference>
<evidence type="ECO:0000256" key="4">
    <source>
        <dbReference type="ARBA" id="ARBA00022679"/>
    </source>
</evidence>
<keyword evidence="6" id="KW-0689">Ribosomal protein</keyword>
<keyword evidence="4" id="KW-0808">Transferase</keyword>
<keyword evidence="7" id="KW-0687">Ribonucleoprotein</keyword>
<dbReference type="GO" id="GO:0005840">
    <property type="term" value="C:ribosome"/>
    <property type="evidence" value="ECO:0007669"/>
    <property type="project" value="UniProtKB-KW"/>
</dbReference>
<evidence type="ECO:0000256" key="6">
    <source>
        <dbReference type="ARBA" id="ARBA00022980"/>
    </source>
</evidence>
<dbReference type="Pfam" id="PF00318">
    <property type="entry name" value="Ribosomal_S2"/>
    <property type="match status" value="2"/>
</dbReference>
<evidence type="ECO:0000256" key="3">
    <source>
        <dbReference type="ARBA" id="ARBA00012415"/>
    </source>
</evidence>
<dbReference type="Gene3D" id="3.40.50.10490">
    <property type="entry name" value="Glucose-6-phosphate isomerase like protein, domain 1"/>
    <property type="match status" value="1"/>
</dbReference>
<dbReference type="Pfam" id="PF01704">
    <property type="entry name" value="UDPGP"/>
    <property type="match status" value="1"/>
</dbReference>
<dbReference type="InterPro" id="IPR029044">
    <property type="entry name" value="Nucleotide-diphossugar_trans"/>
</dbReference>
<reference evidence="9 10" key="1">
    <citation type="journal article" date="2023" name="Int. J. Mol. Sci.">
        <title>De Novo Assembly and Annotation of 11 Diverse Shrub Willow (Salix) Genomes Reveals Novel Gene Organization in Sex-Linked Regions.</title>
        <authorList>
            <person name="Hyden B."/>
            <person name="Feng K."/>
            <person name="Yates T.B."/>
            <person name="Jawdy S."/>
            <person name="Cereghino C."/>
            <person name="Smart L.B."/>
            <person name="Muchero W."/>
        </authorList>
    </citation>
    <scope>NUCLEOTIDE SEQUENCE [LARGE SCALE GENOMIC DNA]</scope>
    <source>
        <tissue evidence="9">Shoot tip</tissue>
    </source>
</reference>
<sequence length="646" mass="71936">MTLHSIIIQKLLTTNAHIGRRVAAHHLKIYTYGMRNQVSIIDSDKTLICLRNAASFISHLAHDKNARFMFVNTNPLFDEIVEQMTKKMGIYSPRDNIMWRMGGFLTNSYSPKKFRSRNKKVCFGPIQPPDCVVVLDTERKSSVILESDRLQVPIVALVDSNMPWEIYKKIAYPVPANDSVQFVYLFCNIITKTFLLEKKKLKALKGHSRKEEQDLSNKELSKEIQESVQSKNKSNISSPIGEVLVVPYQNLAPTSDDIAEIKNLLDKIVVVKFNDTLGTAVGFNGPKSLIGIRDGLTSLDLIVNQIQSLNLTYGCHIPLVLMNTIRTHDDSLKALEKYSMSNVDILPLSQGQHPQKKSSDGQSIADELYPSDHAAAFLSLMKSSGTLDLLLSQGKEYVHVVSSDNVAAAVDPRIMSHLSQNNIEYCVEVTPTSSYLSKSKMVNQRQGMFELAEITRTVPKDSTEKFKFIDTRSLWVNLKAIRRLVDTDALKIENLSISKEMEGDQIVLQETAAGSPMQLFDKVIGINVPQFRAVQLNATSDLLLLQSDLYYTSEGVLVRNTAQASPANPCIELGPEFEKVSDFQHRFKSIPSIVGLDSLKVVGDVWFGAGVILKGRVSIVAKPGTKLEIPDGAVLENKDINDPSDI</sequence>
<dbReference type="GO" id="GO:1990904">
    <property type="term" value="C:ribonucleoprotein complex"/>
    <property type="evidence" value="ECO:0007669"/>
    <property type="project" value="UniProtKB-KW"/>
</dbReference>